<proteinExistence type="predicted"/>
<comment type="caution">
    <text evidence="1">The sequence shown here is derived from an EMBL/GenBank/DDBJ whole genome shotgun (WGS) entry which is preliminary data.</text>
</comment>
<name>A0ACB7G5F5_MANES</name>
<dbReference type="EMBL" id="CM004402">
    <property type="protein sequence ID" value="KAG8635452.1"/>
    <property type="molecule type" value="Genomic_DNA"/>
</dbReference>
<accession>A0ACB7G5F5</accession>
<dbReference type="Proteomes" id="UP000091857">
    <property type="component" value="Chromosome 16"/>
</dbReference>
<keyword evidence="2" id="KW-1185">Reference proteome</keyword>
<protein>
    <submittedName>
        <fullName evidence="1">Uncharacterized protein</fullName>
    </submittedName>
</protein>
<evidence type="ECO:0000313" key="2">
    <source>
        <dbReference type="Proteomes" id="UP000091857"/>
    </source>
</evidence>
<gene>
    <name evidence="1" type="ORF">MANES_16G040150v8</name>
</gene>
<sequence length="168" mass="17986">MRMTQPRMQRNNAMVCVLIIFLINVNGEKSPFDDHGNHFHDQMKKLQALKSSLIRRDLASSPSPSPSFSAPAPSPQAGAVGSPRVFRVTSFGADPSGKLDGSEALEKAIAAAFEGPKEWSLMEGMINLGGAHIYLEGGIYKISQPLRLPAAGAGNLMISYSFSPKSGI</sequence>
<evidence type="ECO:0000313" key="1">
    <source>
        <dbReference type="EMBL" id="KAG8635452.1"/>
    </source>
</evidence>
<reference evidence="2" key="1">
    <citation type="journal article" date="2016" name="Nat. Biotechnol.">
        <title>Sequencing wild and cultivated cassava and related species reveals extensive interspecific hybridization and genetic diversity.</title>
        <authorList>
            <person name="Bredeson J.V."/>
            <person name="Lyons J.B."/>
            <person name="Prochnik S.E."/>
            <person name="Wu G.A."/>
            <person name="Ha C.M."/>
            <person name="Edsinger-Gonzales E."/>
            <person name="Grimwood J."/>
            <person name="Schmutz J."/>
            <person name="Rabbi I.Y."/>
            <person name="Egesi C."/>
            <person name="Nauluvula P."/>
            <person name="Lebot V."/>
            <person name="Ndunguru J."/>
            <person name="Mkamilo G."/>
            <person name="Bart R.S."/>
            <person name="Setter T.L."/>
            <person name="Gleadow R.M."/>
            <person name="Kulakow P."/>
            <person name="Ferguson M.E."/>
            <person name="Rounsley S."/>
            <person name="Rokhsar D.S."/>
        </authorList>
    </citation>
    <scope>NUCLEOTIDE SEQUENCE [LARGE SCALE GENOMIC DNA]</scope>
    <source>
        <strain evidence="2">cv. AM560-2</strain>
    </source>
</reference>
<organism evidence="1 2">
    <name type="scientific">Manihot esculenta</name>
    <name type="common">Cassava</name>
    <name type="synonym">Jatropha manihot</name>
    <dbReference type="NCBI Taxonomy" id="3983"/>
    <lineage>
        <taxon>Eukaryota</taxon>
        <taxon>Viridiplantae</taxon>
        <taxon>Streptophyta</taxon>
        <taxon>Embryophyta</taxon>
        <taxon>Tracheophyta</taxon>
        <taxon>Spermatophyta</taxon>
        <taxon>Magnoliopsida</taxon>
        <taxon>eudicotyledons</taxon>
        <taxon>Gunneridae</taxon>
        <taxon>Pentapetalae</taxon>
        <taxon>rosids</taxon>
        <taxon>fabids</taxon>
        <taxon>Malpighiales</taxon>
        <taxon>Euphorbiaceae</taxon>
        <taxon>Crotonoideae</taxon>
        <taxon>Manihoteae</taxon>
        <taxon>Manihot</taxon>
    </lineage>
</organism>